<feature type="domain" description="Endoplasmic reticulum resident protein 29 C-terminal" evidence="2">
    <location>
        <begin position="133"/>
        <end position="222"/>
    </location>
</feature>
<proteinExistence type="predicted"/>
<dbReference type="GO" id="GO:0009306">
    <property type="term" value="P:protein secretion"/>
    <property type="evidence" value="ECO:0007669"/>
    <property type="project" value="InterPro"/>
</dbReference>
<gene>
    <name evidence="4" type="ORF">ACAT0790_LOCUS48349</name>
</gene>
<evidence type="ECO:0000313" key="4">
    <source>
        <dbReference type="EMBL" id="CAD9171580.1"/>
    </source>
</evidence>
<feature type="domain" description="ERp29 N-terminal" evidence="3">
    <location>
        <begin position="10"/>
        <end position="124"/>
    </location>
</feature>
<evidence type="ECO:0000259" key="3">
    <source>
        <dbReference type="Pfam" id="PF07912"/>
    </source>
</evidence>
<name>A0A7S1WJA4_ALECA</name>
<dbReference type="GO" id="GO:0005788">
    <property type="term" value="C:endoplasmic reticulum lumen"/>
    <property type="evidence" value="ECO:0007669"/>
    <property type="project" value="InterPro"/>
</dbReference>
<evidence type="ECO:0000256" key="1">
    <source>
        <dbReference type="ARBA" id="ARBA00022824"/>
    </source>
</evidence>
<keyword evidence="1" id="KW-0256">Endoplasmic reticulum</keyword>
<organism evidence="4">
    <name type="scientific">Alexandrium catenella</name>
    <name type="common">Red tide dinoflagellate</name>
    <name type="synonym">Gonyaulax catenella</name>
    <dbReference type="NCBI Taxonomy" id="2925"/>
    <lineage>
        <taxon>Eukaryota</taxon>
        <taxon>Sar</taxon>
        <taxon>Alveolata</taxon>
        <taxon>Dinophyceae</taxon>
        <taxon>Gonyaulacales</taxon>
        <taxon>Pyrocystaceae</taxon>
        <taxon>Alexandrium</taxon>
    </lineage>
</organism>
<dbReference type="InterPro" id="IPR036356">
    <property type="entry name" value="ERp29_C_sf"/>
</dbReference>
<accession>A0A7S1WJA4</accession>
<dbReference type="EMBL" id="HBGE01081032">
    <property type="protein sequence ID" value="CAD9171580.1"/>
    <property type="molecule type" value="Transcribed_RNA"/>
</dbReference>
<dbReference type="PANTHER" id="PTHR12211">
    <property type="entry name" value="ENDOPLASMIC RETICULUM PROTEIN ERP29"/>
    <property type="match status" value="1"/>
</dbReference>
<dbReference type="InterPro" id="IPR012883">
    <property type="entry name" value="ERp29_N"/>
</dbReference>
<dbReference type="SUPFAM" id="SSF52833">
    <property type="entry name" value="Thioredoxin-like"/>
    <property type="match status" value="1"/>
</dbReference>
<protein>
    <recommendedName>
        <fullName evidence="5">Endoplasmic reticulum resident protein 29 C-terminal domain-containing protein</fullName>
    </recommendedName>
</protein>
<sequence>MLPARLAGATAQGALKLDNYTAGKVLAIPDYSFLVKVDTTYAYGEKEDYFKELCKLAHGVPNFFPAEIPVQEYGDKENDDIRTRLGLQKEDFPVYYLHNAANKEGLKYTGAITTEDIARWLRQHKISFPSVNTIEEMNVLVKKLFKESFADEHVQAAQKLAEGEYSADKKAGVYVKVMQKIKEKGADYVATETARVKKVLHGKVSPEKEAEMKAKLRILDVFSEKGEL</sequence>
<dbReference type="Pfam" id="PF07912">
    <property type="entry name" value="ERp29_N"/>
    <property type="match status" value="1"/>
</dbReference>
<dbReference type="InterPro" id="IPR036249">
    <property type="entry name" value="Thioredoxin-like_sf"/>
</dbReference>
<dbReference type="InterPro" id="IPR011679">
    <property type="entry name" value="ERp29_C"/>
</dbReference>
<reference evidence="4" key="1">
    <citation type="submission" date="2021-01" db="EMBL/GenBank/DDBJ databases">
        <authorList>
            <person name="Corre E."/>
            <person name="Pelletier E."/>
            <person name="Niang G."/>
            <person name="Scheremetjew M."/>
            <person name="Finn R."/>
            <person name="Kale V."/>
            <person name="Holt S."/>
            <person name="Cochrane G."/>
            <person name="Meng A."/>
            <person name="Brown T."/>
            <person name="Cohen L."/>
        </authorList>
    </citation>
    <scope>NUCLEOTIDE SEQUENCE</scope>
    <source>
        <strain evidence="4">OF101</strain>
    </source>
</reference>
<dbReference type="Pfam" id="PF07749">
    <property type="entry name" value="ERp29"/>
    <property type="match status" value="1"/>
</dbReference>
<dbReference type="Gene3D" id="3.40.30.10">
    <property type="entry name" value="Glutaredoxin"/>
    <property type="match status" value="1"/>
</dbReference>
<dbReference type="PANTHER" id="PTHR12211:SF0">
    <property type="entry name" value="ENDOPLASMIC RETICULUM RESIDENT PROTEIN 29"/>
    <property type="match status" value="1"/>
</dbReference>
<dbReference type="SUPFAM" id="SSF47933">
    <property type="entry name" value="ERP29 C domain-like"/>
    <property type="match status" value="1"/>
</dbReference>
<dbReference type="InterPro" id="IPR016855">
    <property type="entry name" value="ERp29"/>
</dbReference>
<evidence type="ECO:0000259" key="2">
    <source>
        <dbReference type="Pfam" id="PF07749"/>
    </source>
</evidence>
<dbReference type="Gene3D" id="1.20.1150.12">
    <property type="entry name" value="Endoplasmic reticulum resident protein 29, C-terminal domain"/>
    <property type="match status" value="1"/>
</dbReference>
<evidence type="ECO:0008006" key="5">
    <source>
        <dbReference type="Google" id="ProtNLM"/>
    </source>
</evidence>
<dbReference type="AlphaFoldDB" id="A0A7S1WJA4"/>